<dbReference type="EMBL" id="CP001348">
    <property type="protein sequence ID" value="ACL76960.1"/>
    <property type="molecule type" value="Genomic_DNA"/>
</dbReference>
<feature type="domain" description="SLH" evidence="3">
    <location>
        <begin position="192"/>
        <end position="254"/>
    </location>
</feature>
<organism evidence="4 5">
    <name type="scientific">Ruminiclostridium cellulolyticum (strain ATCC 35319 / DSM 5812 / JCM 6584 / H10)</name>
    <name type="common">Clostridium cellulolyticum</name>
    <dbReference type="NCBI Taxonomy" id="394503"/>
    <lineage>
        <taxon>Bacteria</taxon>
        <taxon>Bacillati</taxon>
        <taxon>Bacillota</taxon>
        <taxon>Clostridia</taxon>
        <taxon>Eubacteriales</taxon>
        <taxon>Oscillospiraceae</taxon>
        <taxon>Ruminiclostridium</taxon>
    </lineage>
</organism>
<dbReference type="Proteomes" id="UP000001349">
    <property type="component" value="Chromosome"/>
</dbReference>
<reference evidence="4 5" key="1">
    <citation type="submission" date="2009-01" db="EMBL/GenBank/DDBJ databases">
        <title>Complete sequence of Clostridium cellulolyticum H10.</title>
        <authorList>
            <consortium name="US DOE Joint Genome Institute"/>
            <person name="Lucas S."/>
            <person name="Copeland A."/>
            <person name="Lapidus A."/>
            <person name="Glavina del Rio T."/>
            <person name="Dalin E."/>
            <person name="Tice H."/>
            <person name="Bruce D."/>
            <person name="Goodwin L."/>
            <person name="Pitluck S."/>
            <person name="Chertkov O."/>
            <person name="Saunders E."/>
            <person name="Brettin T."/>
            <person name="Detter J.C."/>
            <person name="Han C."/>
            <person name="Larimer F."/>
            <person name="Land M."/>
            <person name="Hauser L."/>
            <person name="Kyrpides N."/>
            <person name="Ivanova N."/>
            <person name="Zhou J."/>
            <person name="Richardson P."/>
        </authorList>
    </citation>
    <scope>NUCLEOTIDE SEQUENCE [LARGE SCALE GENOMIC DNA]</scope>
    <source>
        <strain evidence="5">ATCC 35319 / DSM 5812 / JCM 6584 / H10</strain>
    </source>
</reference>
<dbReference type="Pfam" id="PF00395">
    <property type="entry name" value="SLH"/>
    <property type="match status" value="2"/>
</dbReference>
<feature type="signal peptide" evidence="2">
    <location>
        <begin position="1"/>
        <end position="24"/>
    </location>
</feature>
<keyword evidence="2" id="KW-0732">Signal</keyword>
<evidence type="ECO:0000259" key="3">
    <source>
        <dbReference type="PROSITE" id="PS51272"/>
    </source>
</evidence>
<gene>
    <name evidence="4" type="ordered locus">Ccel_2633</name>
</gene>
<proteinExistence type="predicted"/>
<feature type="chain" id="PRO_5002874106" evidence="2">
    <location>
        <begin position="25"/>
        <end position="475"/>
    </location>
</feature>
<keyword evidence="5" id="KW-1185">Reference proteome</keyword>
<feature type="domain" description="SLH" evidence="3">
    <location>
        <begin position="52"/>
        <end position="115"/>
    </location>
</feature>
<dbReference type="eggNOG" id="COG0791">
    <property type="taxonomic scope" value="Bacteria"/>
</dbReference>
<dbReference type="AlphaFoldDB" id="B8I6W8"/>
<evidence type="ECO:0000256" key="1">
    <source>
        <dbReference type="ARBA" id="ARBA00022737"/>
    </source>
</evidence>
<sequence length="475" mass="54511" precursor="true">MIKKLLCIITVLAFLLTALLPVMAENSSTTTEMRMQPLVDKYNTLTQSNLDTELAKYTDIKSHWGRNFIAKISALEIISGFPDGSFRPNDKLLGGQYILMLVRAIGYRPEVPQGVPYYKPFVDIALNEGILKKGEISDYTKPISRELAASLARRTIGKYETIPKDYFVKGSDPYPSKGNKGFFDNVYVGYQKLKMTDYPTVTGKYLQDVIDCYRIGLLTGSNNKFNPKGTLTRAEVSVIIIKLLDKNARVESVPSASESFKWKNSNANNGEYDNEAAGFYENKEYTLYKGLFPMMEIWETAQTMYKNRNLITGGKIDFTYAEKDKSFAINYFNSKDHFDKYMNDIYGLILPLNGIGIATQRSQIKKGQKESLYDNSNGWLYEISSYEVDKYNKHLKNYSYELIKLWFGKDYEQAKKIHDKYLNYSLNDMSWRHGVYFLNGRQIYVIGGRSEGGISFGFQVWAKDYITKNTMLRLN</sequence>
<dbReference type="OrthoDB" id="5845122at2"/>
<dbReference type="STRING" id="394503.Ccel_2633"/>
<dbReference type="KEGG" id="cce:Ccel_2633"/>
<evidence type="ECO:0000313" key="4">
    <source>
        <dbReference type="EMBL" id="ACL76960.1"/>
    </source>
</evidence>
<protein>
    <submittedName>
        <fullName evidence="4">S-layer domain protein</fullName>
    </submittedName>
</protein>
<dbReference type="RefSeq" id="WP_015926044.1">
    <property type="nucleotide sequence ID" value="NC_011898.1"/>
</dbReference>
<accession>B8I6W8</accession>
<evidence type="ECO:0000256" key="2">
    <source>
        <dbReference type="SAM" id="SignalP"/>
    </source>
</evidence>
<dbReference type="PROSITE" id="PS51272">
    <property type="entry name" value="SLH"/>
    <property type="match status" value="2"/>
</dbReference>
<evidence type="ECO:0000313" key="5">
    <source>
        <dbReference type="Proteomes" id="UP000001349"/>
    </source>
</evidence>
<dbReference type="InterPro" id="IPR001119">
    <property type="entry name" value="SLH_dom"/>
</dbReference>
<name>B8I6W8_RUMCH</name>
<keyword evidence="1" id="KW-0677">Repeat</keyword>
<dbReference type="HOGENOM" id="CLU_574534_0_0_9"/>